<dbReference type="Gene3D" id="1.10.10.1400">
    <property type="entry name" value="Terminase, small subunit, N-terminal DNA-binding domain, HTH motif"/>
    <property type="match status" value="1"/>
</dbReference>
<name>A0ABM8Z449_9LACO</name>
<evidence type="ECO:0000256" key="2">
    <source>
        <dbReference type="ARBA" id="ARBA00023219"/>
    </source>
</evidence>
<comment type="caution">
    <text evidence="5">The sequence shown here is derived from an EMBL/GenBank/DDBJ whole genome shotgun (WGS) entry which is preliminary data.</text>
</comment>
<dbReference type="RefSeq" id="WP_230096027.1">
    <property type="nucleotide sequence ID" value="NZ_CAKKNS010000001.1"/>
</dbReference>
<reference evidence="5 6" key="1">
    <citation type="submission" date="2021-11" db="EMBL/GenBank/DDBJ databases">
        <authorList>
            <person name="Depoorter E."/>
        </authorList>
    </citation>
    <scope>NUCLEOTIDE SEQUENCE [LARGE SCALE GENOMIC DNA]</scope>
    <source>
        <strain evidence="5 6">LMG 24289</strain>
    </source>
</reference>
<protein>
    <recommendedName>
        <fullName evidence="7">Terminase</fullName>
    </recommendedName>
</protein>
<feature type="coiled-coil region" evidence="3">
    <location>
        <begin position="128"/>
        <end position="155"/>
    </location>
</feature>
<keyword evidence="1" id="KW-1188">Viral release from host cell</keyword>
<dbReference type="PANTHER" id="PTHR41328:SF3">
    <property type="entry name" value="PBSX PHAGE TERMINASE SMALL SUBUNIT"/>
    <property type="match status" value="1"/>
</dbReference>
<dbReference type="InterPro" id="IPR038713">
    <property type="entry name" value="Terminase_Gp1_N_sf"/>
</dbReference>
<keyword evidence="2" id="KW-0231">Viral genome packaging</keyword>
<keyword evidence="3" id="KW-0175">Coiled coil</keyword>
<dbReference type="EMBL" id="CAKKNS010000001">
    <property type="protein sequence ID" value="CAH0415957.1"/>
    <property type="molecule type" value="Genomic_DNA"/>
</dbReference>
<dbReference type="Proteomes" id="UP000789707">
    <property type="component" value="Unassembled WGS sequence"/>
</dbReference>
<feature type="region of interest" description="Disordered" evidence="4">
    <location>
        <begin position="38"/>
        <end position="93"/>
    </location>
</feature>
<proteinExistence type="predicted"/>
<evidence type="ECO:0000313" key="6">
    <source>
        <dbReference type="Proteomes" id="UP000789707"/>
    </source>
</evidence>
<dbReference type="InterPro" id="IPR005335">
    <property type="entry name" value="Terminase_ssu"/>
</dbReference>
<evidence type="ECO:0000256" key="3">
    <source>
        <dbReference type="SAM" id="Coils"/>
    </source>
</evidence>
<evidence type="ECO:0008006" key="7">
    <source>
        <dbReference type="Google" id="ProtNLM"/>
    </source>
</evidence>
<evidence type="ECO:0000313" key="5">
    <source>
        <dbReference type="EMBL" id="CAH0415957.1"/>
    </source>
</evidence>
<evidence type="ECO:0000256" key="1">
    <source>
        <dbReference type="ARBA" id="ARBA00022612"/>
    </source>
</evidence>
<dbReference type="PANTHER" id="PTHR41328">
    <property type="entry name" value="TERMINASE SMALL SUBUNIT-RELATED"/>
    <property type="match status" value="1"/>
</dbReference>
<dbReference type="Pfam" id="PF03592">
    <property type="entry name" value="Terminase_2"/>
    <property type="match status" value="1"/>
</dbReference>
<feature type="compositionally biased region" description="Basic and acidic residues" evidence="4">
    <location>
        <begin position="46"/>
        <end position="58"/>
    </location>
</feature>
<accession>A0ABM8Z449</accession>
<feature type="compositionally biased region" description="Basic and acidic residues" evidence="4">
    <location>
        <begin position="65"/>
        <end position="87"/>
    </location>
</feature>
<sequence length="296" mass="33351">MTREEIKELAEFDFIKGMSIEDIASKYGLSKNTIKTWRTRNGWVQKRKDSKDSREGSKGSKKGSKKDSKGSNELEKKTPPPEEDKPPDNNNGLTAKQQAFAREYMKSYNATQAYMNVYDATYESAQTLASKMLRNVQIRTEIERLKKEKARKLDLSYESLLLDLAREANADIGEYVNFASHDETVVDGKGKPVLDTNGAEIIAHKSQVWLKDKADVDTSLIKKVSVGKDGVQLELHDRSKARDELLKRLAPDEKLKALQIEKAKTDLELAKKKLELLNGGKDDDVTINIQPFGGDE</sequence>
<evidence type="ECO:0000256" key="4">
    <source>
        <dbReference type="SAM" id="MobiDB-lite"/>
    </source>
</evidence>
<organism evidence="5 6">
    <name type="scientific">Periweissella fabaria</name>
    <dbReference type="NCBI Taxonomy" id="546157"/>
    <lineage>
        <taxon>Bacteria</taxon>
        <taxon>Bacillati</taxon>
        <taxon>Bacillota</taxon>
        <taxon>Bacilli</taxon>
        <taxon>Lactobacillales</taxon>
        <taxon>Lactobacillaceae</taxon>
        <taxon>Periweissella</taxon>
    </lineage>
</organism>
<keyword evidence="6" id="KW-1185">Reference proteome</keyword>
<dbReference type="InterPro" id="IPR052404">
    <property type="entry name" value="SPP1-like_terminase"/>
</dbReference>
<gene>
    <name evidence="5" type="ORF">WFA24289_00256</name>
</gene>